<evidence type="ECO:0000256" key="5">
    <source>
        <dbReference type="ARBA" id="ARBA00023316"/>
    </source>
</evidence>
<keyword evidence="4" id="KW-0573">Peptidoglycan synthesis</keyword>
<keyword evidence="10" id="KW-1185">Reference proteome</keyword>
<evidence type="ECO:0000256" key="1">
    <source>
        <dbReference type="ARBA" id="ARBA00004752"/>
    </source>
</evidence>
<dbReference type="GO" id="GO:0016740">
    <property type="term" value="F:transferase activity"/>
    <property type="evidence" value="ECO:0007669"/>
    <property type="project" value="UniProtKB-KW"/>
</dbReference>
<feature type="region of interest" description="Disordered" evidence="6">
    <location>
        <begin position="79"/>
        <end position="104"/>
    </location>
</feature>
<dbReference type="GO" id="GO:0008360">
    <property type="term" value="P:regulation of cell shape"/>
    <property type="evidence" value="ECO:0007669"/>
    <property type="project" value="UniProtKB-KW"/>
</dbReference>
<dbReference type="EMBL" id="BMWD01000020">
    <property type="protein sequence ID" value="GGX77433.1"/>
    <property type="molecule type" value="Genomic_DNA"/>
</dbReference>
<name>A0A918KUT3_9ACTN</name>
<evidence type="ECO:0000256" key="4">
    <source>
        <dbReference type="ARBA" id="ARBA00022984"/>
    </source>
</evidence>
<keyword evidence="5" id="KW-0961">Cell wall biogenesis/degradation</keyword>
<keyword evidence="3" id="KW-0133">Cell shape</keyword>
<dbReference type="CDD" id="cd16913">
    <property type="entry name" value="YkuD_like"/>
    <property type="match status" value="1"/>
</dbReference>
<evidence type="ECO:0000256" key="7">
    <source>
        <dbReference type="SAM" id="Phobius"/>
    </source>
</evidence>
<sequence length="257" mass="25821">MSGEPTPGLPRESSDAGLTAALRELAQEHETPVPVPGAEIRRRAVRRRGRRQLSLAAAGATAAGALALVLAVVLDGGEETGSVPPAASHGVSTPAPTTPAADGPSAVAAVTVDLARRELTFDGRSLPISSGGYKTPTPTGAMTVTAKAESSPLPGGAVGIEGGYDVKGSWVMELRTPDDRSTYLVALTWDEKAPGNYDHTGGVIGLRSGDAMWLYKQLRLGAVVDVVGTAPPEPTGTAGSGEPPTATGSGGADATGP</sequence>
<evidence type="ECO:0000313" key="9">
    <source>
        <dbReference type="EMBL" id="GGX77433.1"/>
    </source>
</evidence>
<reference evidence="9" key="1">
    <citation type="journal article" date="2014" name="Int. J. Syst. Evol. Microbiol.">
        <title>Complete genome sequence of Corynebacterium casei LMG S-19264T (=DSM 44701T), isolated from a smear-ripened cheese.</title>
        <authorList>
            <consortium name="US DOE Joint Genome Institute (JGI-PGF)"/>
            <person name="Walter F."/>
            <person name="Albersmeier A."/>
            <person name="Kalinowski J."/>
            <person name="Ruckert C."/>
        </authorList>
    </citation>
    <scope>NUCLEOTIDE SEQUENCE</scope>
    <source>
        <strain evidence="9">JCM 4956</strain>
    </source>
</reference>
<dbReference type="GO" id="GO:0071555">
    <property type="term" value="P:cell wall organization"/>
    <property type="evidence" value="ECO:0007669"/>
    <property type="project" value="UniProtKB-KW"/>
</dbReference>
<evidence type="ECO:0000256" key="6">
    <source>
        <dbReference type="SAM" id="MobiDB-lite"/>
    </source>
</evidence>
<evidence type="ECO:0000256" key="3">
    <source>
        <dbReference type="ARBA" id="ARBA00022960"/>
    </source>
</evidence>
<dbReference type="Pfam" id="PF03734">
    <property type="entry name" value="YkuD"/>
    <property type="match status" value="1"/>
</dbReference>
<comment type="caution">
    <text evidence="9">The sequence shown here is derived from an EMBL/GenBank/DDBJ whole genome shotgun (WGS) entry which is preliminary data.</text>
</comment>
<dbReference type="Gene3D" id="2.40.440.10">
    <property type="entry name" value="L,D-transpeptidase catalytic domain-like"/>
    <property type="match status" value="1"/>
</dbReference>
<keyword evidence="7" id="KW-1133">Transmembrane helix</keyword>
<organism evidence="9 10">
    <name type="scientific">Streptomyces fructofermentans</name>
    <dbReference type="NCBI Taxonomy" id="152141"/>
    <lineage>
        <taxon>Bacteria</taxon>
        <taxon>Bacillati</taxon>
        <taxon>Actinomycetota</taxon>
        <taxon>Actinomycetes</taxon>
        <taxon>Kitasatosporales</taxon>
        <taxon>Streptomycetaceae</taxon>
        <taxon>Streptomyces</taxon>
    </lineage>
</organism>
<evidence type="ECO:0000256" key="2">
    <source>
        <dbReference type="ARBA" id="ARBA00022679"/>
    </source>
</evidence>
<feature type="compositionally biased region" description="Gly residues" evidence="6">
    <location>
        <begin position="248"/>
        <end position="257"/>
    </location>
</feature>
<keyword evidence="7" id="KW-0812">Transmembrane</keyword>
<reference evidence="9" key="2">
    <citation type="submission" date="2020-09" db="EMBL/GenBank/DDBJ databases">
        <authorList>
            <person name="Sun Q."/>
            <person name="Ohkuma M."/>
        </authorList>
    </citation>
    <scope>NUCLEOTIDE SEQUENCE</scope>
    <source>
        <strain evidence="9">JCM 4956</strain>
    </source>
</reference>
<dbReference type="SUPFAM" id="SSF141523">
    <property type="entry name" value="L,D-transpeptidase catalytic domain-like"/>
    <property type="match status" value="1"/>
</dbReference>
<keyword evidence="2" id="KW-0808">Transferase</keyword>
<evidence type="ECO:0000259" key="8">
    <source>
        <dbReference type="Pfam" id="PF03734"/>
    </source>
</evidence>
<protein>
    <recommendedName>
        <fullName evidence="8">L,D-TPase catalytic domain-containing protein</fullName>
    </recommendedName>
</protein>
<keyword evidence="7" id="KW-0472">Membrane</keyword>
<evidence type="ECO:0000313" key="10">
    <source>
        <dbReference type="Proteomes" id="UP000645555"/>
    </source>
</evidence>
<dbReference type="Proteomes" id="UP000645555">
    <property type="component" value="Unassembled WGS sequence"/>
</dbReference>
<dbReference type="InterPro" id="IPR005490">
    <property type="entry name" value="LD_TPept_cat_dom"/>
</dbReference>
<comment type="pathway">
    <text evidence="1">Cell wall biogenesis; peptidoglycan biosynthesis.</text>
</comment>
<feature type="transmembrane region" description="Helical" evidence="7">
    <location>
        <begin position="53"/>
        <end position="74"/>
    </location>
</feature>
<gene>
    <name evidence="9" type="ORF">GCM10010515_51630</name>
</gene>
<feature type="domain" description="L,D-TPase catalytic" evidence="8">
    <location>
        <begin position="110"/>
        <end position="226"/>
    </location>
</feature>
<dbReference type="RefSeq" id="WP_190037958.1">
    <property type="nucleotide sequence ID" value="NZ_BMWD01000020.1"/>
</dbReference>
<proteinExistence type="predicted"/>
<feature type="region of interest" description="Disordered" evidence="6">
    <location>
        <begin position="230"/>
        <end position="257"/>
    </location>
</feature>
<dbReference type="InterPro" id="IPR038063">
    <property type="entry name" value="Transpep_catalytic_dom"/>
</dbReference>
<dbReference type="GO" id="GO:0009252">
    <property type="term" value="P:peptidoglycan biosynthetic process"/>
    <property type="evidence" value="ECO:0007669"/>
    <property type="project" value="UniProtKB-KW"/>
</dbReference>
<dbReference type="AlphaFoldDB" id="A0A918KUT3"/>
<accession>A0A918KUT3</accession>